<reference evidence="1" key="1">
    <citation type="journal article" date="2020" name="Fungal Divers.">
        <title>Resolving the Mortierellaceae phylogeny through synthesis of multi-gene phylogenetics and phylogenomics.</title>
        <authorList>
            <person name="Vandepol N."/>
            <person name="Liber J."/>
            <person name="Desiro A."/>
            <person name="Na H."/>
            <person name="Kennedy M."/>
            <person name="Barry K."/>
            <person name="Grigoriev I.V."/>
            <person name="Miller A.N."/>
            <person name="O'Donnell K."/>
            <person name="Stajich J.E."/>
            <person name="Bonito G."/>
        </authorList>
    </citation>
    <scope>NUCLEOTIDE SEQUENCE</scope>
    <source>
        <strain evidence="1">KOD948</strain>
    </source>
</reference>
<organism evidence="1 2">
    <name type="scientific">Mortierella polycephala</name>
    <dbReference type="NCBI Taxonomy" id="41804"/>
    <lineage>
        <taxon>Eukaryota</taxon>
        <taxon>Fungi</taxon>
        <taxon>Fungi incertae sedis</taxon>
        <taxon>Mucoromycota</taxon>
        <taxon>Mortierellomycotina</taxon>
        <taxon>Mortierellomycetes</taxon>
        <taxon>Mortierellales</taxon>
        <taxon>Mortierellaceae</taxon>
        <taxon>Mortierella</taxon>
    </lineage>
</organism>
<dbReference type="OrthoDB" id="2361690at2759"/>
<accession>A0A9P6PV57</accession>
<evidence type="ECO:0000313" key="2">
    <source>
        <dbReference type="Proteomes" id="UP000726737"/>
    </source>
</evidence>
<dbReference type="Proteomes" id="UP000726737">
    <property type="component" value="Unassembled WGS sequence"/>
</dbReference>
<protein>
    <submittedName>
        <fullName evidence="1">Uncharacterized protein</fullName>
    </submittedName>
</protein>
<proteinExistence type="predicted"/>
<name>A0A9P6PV57_9FUNG</name>
<sequence length="91" mass="9980">MANFVTEKGRILSIGVDTGATFGPQNLPLVRVTLEVPAHIATAIGFETNKDCKGLEIEIIFKTATRTKVDGTVRIENILFSSSEQVFQKKK</sequence>
<comment type="caution">
    <text evidence="1">The sequence shown here is derived from an EMBL/GenBank/DDBJ whole genome shotgun (WGS) entry which is preliminary data.</text>
</comment>
<dbReference type="EMBL" id="JAAAJA010000406">
    <property type="protein sequence ID" value="KAG0254367.1"/>
    <property type="molecule type" value="Genomic_DNA"/>
</dbReference>
<dbReference type="AlphaFoldDB" id="A0A9P6PV57"/>
<evidence type="ECO:0000313" key="1">
    <source>
        <dbReference type="EMBL" id="KAG0254367.1"/>
    </source>
</evidence>
<keyword evidence="2" id="KW-1185">Reference proteome</keyword>
<gene>
    <name evidence="1" type="ORF">BG011_005803</name>
</gene>